<name>A0A4R0H8U8_9ACTN</name>
<keyword evidence="2" id="KW-1185">Reference proteome</keyword>
<organism evidence="1 2">
    <name type="scientific">Kribbella soli</name>
    <dbReference type="NCBI Taxonomy" id="1124743"/>
    <lineage>
        <taxon>Bacteria</taxon>
        <taxon>Bacillati</taxon>
        <taxon>Actinomycetota</taxon>
        <taxon>Actinomycetes</taxon>
        <taxon>Propionibacteriales</taxon>
        <taxon>Kribbellaceae</taxon>
        <taxon>Kribbella</taxon>
    </lineage>
</organism>
<dbReference type="Proteomes" id="UP000292346">
    <property type="component" value="Unassembled WGS sequence"/>
</dbReference>
<protein>
    <submittedName>
        <fullName evidence="1">Uncharacterized protein</fullName>
    </submittedName>
</protein>
<dbReference type="EMBL" id="SJJZ01000003">
    <property type="protein sequence ID" value="TCC05012.1"/>
    <property type="molecule type" value="Genomic_DNA"/>
</dbReference>
<proteinExistence type="predicted"/>
<dbReference type="RefSeq" id="WP_131340873.1">
    <property type="nucleotide sequence ID" value="NZ_SJJZ01000003.1"/>
</dbReference>
<dbReference type="AlphaFoldDB" id="A0A4R0H8U8"/>
<comment type="caution">
    <text evidence="1">The sequence shown here is derived from an EMBL/GenBank/DDBJ whole genome shotgun (WGS) entry which is preliminary data.</text>
</comment>
<reference evidence="1 2" key="1">
    <citation type="submission" date="2019-02" db="EMBL/GenBank/DDBJ databases">
        <title>Kribbella capetownensis sp. nov. and Kribbella speibonae sp. nov., isolated from soil.</title>
        <authorList>
            <person name="Curtis S.M."/>
            <person name="Norton I."/>
            <person name="Everest G.J."/>
            <person name="Meyers P.R."/>
        </authorList>
    </citation>
    <scope>NUCLEOTIDE SEQUENCE [LARGE SCALE GENOMIC DNA]</scope>
    <source>
        <strain evidence="1 2">KCTC 29219</strain>
    </source>
</reference>
<sequence length="63" mass="5859">MAVALSGLLTGGLTGGLLGAARADGAVGGGDALVGDAEGALMTQPAHMTSTPVAAASFAPRHA</sequence>
<accession>A0A4R0H8U8</accession>
<gene>
    <name evidence="1" type="ORF">E0H45_23370</name>
</gene>
<evidence type="ECO:0000313" key="2">
    <source>
        <dbReference type="Proteomes" id="UP000292346"/>
    </source>
</evidence>
<evidence type="ECO:0000313" key="1">
    <source>
        <dbReference type="EMBL" id="TCC05012.1"/>
    </source>
</evidence>